<keyword evidence="8" id="KW-1185">Reference proteome</keyword>
<evidence type="ECO:0000256" key="1">
    <source>
        <dbReference type="ARBA" id="ARBA00000877"/>
    </source>
</evidence>
<organism evidence="7 8">
    <name type="scientific">Paenibacillus sepulcri</name>
    <dbReference type="NCBI Taxonomy" id="359917"/>
    <lineage>
        <taxon>Bacteria</taxon>
        <taxon>Bacillati</taxon>
        <taxon>Bacillota</taxon>
        <taxon>Bacilli</taxon>
        <taxon>Bacillales</taxon>
        <taxon>Paenibacillaceae</taxon>
        <taxon>Paenibacillus</taxon>
    </lineage>
</organism>
<evidence type="ECO:0000259" key="6">
    <source>
        <dbReference type="PROSITE" id="PS51794"/>
    </source>
</evidence>
<comment type="caution">
    <text evidence="7">The sequence shown here is derived from an EMBL/GenBank/DDBJ whole genome shotgun (WGS) entry which is preliminary data.</text>
</comment>
<dbReference type="InterPro" id="IPR036888">
    <property type="entry name" value="DNA_integrity_DisA_N_sf"/>
</dbReference>
<dbReference type="Gene3D" id="3.40.1700.10">
    <property type="entry name" value="DNA integrity scanning protein, DisA, N-terminal domain"/>
    <property type="match status" value="1"/>
</dbReference>
<accession>A0ABS7BZ73</accession>
<dbReference type="SUPFAM" id="SSF143597">
    <property type="entry name" value="YojJ-like"/>
    <property type="match status" value="1"/>
</dbReference>
<dbReference type="InterPro" id="IPR019457">
    <property type="entry name" value="CdaS_N"/>
</dbReference>
<dbReference type="EMBL" id="JAHZIK010000128">
    <property type="protein sequence ID" value="MBW7453887.1"/>
    <property type="molecule type" value="Genomic_DNA"/>
</dbReference>
<dbReference type="Proteomes" id="UP001519887">
    <property type="component" value="Unassembled WGS sequence"/>
</dbReference>
<comment type="catalytic activity">
    <reaction evidence="1">
        <text>2 ATP = 3',3'-c-di-AMP + 2 diphosphate</text>
        <dbReference type="Rhea" id="RHEA:35655"/>
        <dbReference type="ChEBI" id="CHEBI:30616"/>
        <dbReference type="ChEBI" id="CHEBI:33019"/>
        <dbReference type="ChEBI" id="CHEBI:71500"/>
        <dbReference type="EC" id="2.7.7.85"/>
    </reaction>
</comment>
<dbReference type="Pfam" id="PF10372">
    <property type="entry name" value="CdaS_N"/>
    <property type="match status" value="1"/>
</dbReference>
<sequence length="202" mass="22637">MDIANSDFSLLRTELIKKLTRIEEILKNVIFTFEQDRVQLLSDIDDISKRFSESVSVASTYFLNSILSEYTNHYKEISFAMHHLSSKRQGALIVIQREDLIAPLISQGTPIFAKISTPLLESIFLPESPLHAGAVLIQGDMIISAANVLPLTDQIFWDRSFNARELAAIGLSERSDALILLVFDNGLTSFCLDGHLYPFSTT</sequence>
<proteinExistence type="predicted"/>
<evidence type="ECO:0000256" key="5">
    <source>
        <dbReference type="ARBA" id="ARBA00022840"/>
    </source>
</evidence>
<dbReference type="InterPro" id="IPR050338">
    <property type="entry name" value="DisA"/>
</dbReference>
<protein>
    <submittedName>
        <fullName evidence="7">Diadenylate cyclase</fullName>
    </submittedName>
</protein>
<keyword evidence="2" id="KW-0808">Transferase</keyword>
<dbReference type="PROSITE" id="PS51794">
    <property type="entry name" value="DAC"/>
    <property type="match status" value="1"/>
</dbReference>
<keyword evidence="5" id="KW-0067">ATP-binding</keyword>
<dbReference type="Pfam" id="PF02457">
    <property type="entry name" value="DAC"/>
    <property type="match status" value="1"/>
</dbReference>
<evidence type="ECO:0000256" key="4">
    <source>
        <dbReference type="ARBA" id="ARBA00022741"/>
    </source>
</evidence>
<evidence type="ECO:0000256" key="3">
    <source>
        <dbReference type="ARBA" id="ARBA00022695"/>
    </source>
</evidence>
<name>A0ABS7BZ73_9BACL</name>
<evidence type="ECO:0000313" key="8">
    <source>
        <dbReference type="Proteomes" id="UP001519887"/>
    </source>
</evidence>
<gene>
    <name evidence="7" type="ORF">K0U00_07540</name>
</gene>
<keyword evidence="3" id="KW-0548">Nucleotidyltransferase</keyword>
<dbReference type="PANTHER" id="PTHR34185">
    <property type="entry name" value="DIADENYLATE CYCLASE"/>
    <property type="match status" value="1"/>
</dbReference>
<dbReference type="InterPro" id="IPR003390">
    <property type="entry name" value="DNA_integrity_scan_DisA_N"/>
</dbReference>
<dbReference type="RefSeq" id="WP_210040077.1">
    <property type="nucleotide sequence ID" value="NZ_JBHLVU010000007.1"/>
</dbReference>
<dbReference type="PANTHER" id="PTHR34185:SF2">
    <property type="entry name" value="CYCLIC DI-AMP SYNTHASE CDAS"/>
    <property type="match status" value="1"/>
</dbReference>
<keyword evidence="4" id="KW-0547">Nucleotide-binding</keyword>
<evidence type="ECO:0000313" key="7">
    <source>
        <dbReference type="EMBL" id="MBW7453887.1"/>
    </source>
</evidence>
<feature type="domain" description="DAC" evidence="6">
    <location>
        <begin position="44"/>
        <end position="202"/>
    </location>
</feature>
<reference evidence="7 8" key="1">
    <citation type="submission" date="2021-07" db="EMBL/GenBank/DDBJ databases">
        <title>Paenibacillus radiodurans sp. nov., isolated from the southeastern edge of Tengger Desert.</title>
        <authorList>
            <person name="Zhang G."/>
        </authorList>
    </citation>
    <scope>NUCLEOTIDE SEQUENCE [LARGE SCALE GENOMIC DNA]</scope>
    <source>
        <strain evidence="7 8">CCM 7311</strain>
    </source>
</reference>
<dbReference type="Gene3D" id="1.10.287.770">
    <property type="entry name" value="YojJ-like"/>
    <property type="match status" value="1"/>
</dbReference>
<evidence type="ECO:0000256" key="2">
    <source>
        <dbReference type="ARBA" id="ARBA00022679"/>
    </source>
</evidence>